<dbReference type="NCBIfam" id="TIGR04131">
    <property type="entry name" value="Bac_Flav_CTERM"/>
    <property type="match status" value="1"/>
</dbReference>
<evidence type="ECO:0008006" key="3">
    <source>
        <dbReference type="Google" id="ProtNLM"/>
    </source>
</evidence>
<keyword evidence="2" id="KW-1185">Reference proteome</keyword>
<dbReference type="InterPro" id="IPR025667">
    <property type="entry name" value="SprB_repeat"/>
</dbReference>
<organism evidence="1 2">
    <name type="scientific">Flavobacterium collinsii</name>
    <dbReference type="NCBI Taxonomy" id="1114861"/>
    <lineage>
        <taxon>Bacteria</taxon>
        <taxon>Pseudomonadati</taxon>
        <taxon>Bacteroidota</taxon>
        <taxon>Flavobacteriia</taxon>
        <taxon>Flavobacteriales</taxon>
        <taxon>Flavobacteriaceae</taxon>
        <taxon>Flavobacterium</taxon>
    </lineage>
</organism>
<name>A0ABM8KE44_9FLAO</name>
<dbReference type="Pfam" id="PF13585">
    <property type="entry name" value="CHU_C"/>
    <property type="match status" value="1"/>
</dbReference>
<evidence type="ECO:0000313" key="2">
    <source>
        <dbReference type="Proteomes" id="UP000474567"/>
    </source>
</evidence>
<protein>
    <recommendedName>
        <fullName evidence="3">MAM domain-containing protein</fullName>
    </recommendedName>
</protein>
<sequence length="5336" mass="562649">MIMKKPTILRTLIFVLAMLFNFASYSQNLIAYNSKFTKNFNENIFLKTNDQIGIPIDLRTNTDNNANKLAAPPVNPAIKYAQAPYLGTVSICPNDGKQLPKLFLCGINETRKIETGITDAQSIIWEKFNPGGSCLNVSNTNCANETAAASCWTEVGNTPDYVASTAGQFRVKIVDNTGTPYTFYFNVYQNTLDPGAIAKNDIIKYGTSCTINGKITVNGFGSGYEYGLTTTSSPPSSWQSSNVFNVTAAGSYNVFIRLAGVAGSCDFKIPNIVINSTNFSVSTQINSPKCGGEFDALGSIRVVASDVNLQYVYKLTGPTNITIPATTVPNYTFSGLTPGTYTLETSIVGTACMKDTKNNIIIVAPPKLLNNNSTVTRSLSACSLGEITGAASGGKTPYRYSISIDGGAFTPVANVDNKITVAKSGNYIVRLEDGNGCTADKAITIGAVDKPIYNVTKEDGNCTGKLGSITINVTAPNGYTDIKYSINNGTSFVTTNVFPNLSQGIYYVVVQYKKSGVSGSGGAYCQDPAIMTNVGAATPLSASAGIAALSGCGIAPNELQGLARIVNPQGGIPFAGPFPYKYSFKDGIWQDSNEAYINPGGPYTFKIKDAAGCVFDMPGITLDQKPAPPSIKVLDPVFNCDGSATSTVEVNGGVPDTKYSYKYYIDGFLNNNTPPNVFPNVGGGKHTITVEYTVLNVSTYSNLLIENFGSGGTTTTPGIAGTYCFNDQREFAPYTCSLNGTPTRSVEDNQYSVTNFFWRDDDPNANNTGAWFHFKDHTTAGNATPDPLGRYLLINIGKAAGDYGVLYSKDIVDVIPNQPVMIDLYVANLLRRSRTGAAPIVIFELVDPAGNVVASDNTGKIAEDAYDVNRNKWIQKSISLNPGNNTKLTFKIRSGSTDYGGNDLVMDDIWVRQIPKACGTVRDEDITIDSSKAFSAEITKVVDVKCFGDKNGELTITARNFDPKKGFQYSIDGATWVTVVPVPAASTGSVTIDKLLSKNYQIRVRYENIATSCTWPLSQDINTPEVLKVSAKVSKPATCKIGATITAEATDGTPDYKYELRAANGTTVVRAFQTSGEFLDIPVGNYKVIAKDANKCETNVLASVNVVAAVRPTADFEPVSKCFDKNTGTDITVKVTGGVGPYSYTVTYNGGTPSLPSPTFDGPNFTYKAANEGTYKFKVKDSFDCDTDEITITIKAQLLTSTTVTTGLDCDPAPNNRAIISGSIQGGTAPYTVSIISGATTGTLVQPVANGTSFTYSIVTSGYYKFQIKDANNCITTSEAIIDPLDAITLRSNNVNPKCNGGSTGSVELLPSGGSGGFTYSRDNIMYNGISIIKGLSAGNYTFYVKDSNKCTKSINVTLTDPPAVVASASIPTNTTCSATTLITTSGAGGVGGFTYSFNGSTTFNGVNTLLVTNKTTVQTITYSVKDANDCIDTKTIDIPAYNPPVGVNISTPIAITCEVGKTTTSVTVTPKVGGIAPFTYLITAGAGTGTTNSTGIFSGLVAGSYTFQITDANGCKDSGSITIDAAATIAVSGKKTDVKCVGLTNGTATFTVTGASSAGNFTYTLTPASGTVTQLNDEVTVTGLGAGTYKLQVRDKTTKCLSNEASVTINPATAISITAATGSNVNCGNSVSNIVVSVTGGVPNYKYAYVLRGAGIPAASAFSTTNTTINTGATQSNLFWDVYVMDQNDCTAGPFNLDITRETSPTVKSPAPATFCFKAPSTTAINLSTFFNLGTGTHTYTVNGLSVSNPTNYNITSSGTYTIVAKDANGCTATATYVVNPELTILATRVKDLTCTNNAEISFTANGGSNIYSKYEVQFNAAGPWTTVTSPFSTANAGDYQFRVTDNANCQALSNKITVTAKTTPSFLHNEKQPTCIGVGNGVINITDPIGLAPFSYSIKKGSVTVSTTASTANLNAGVYDVLLTDAKGCTASAQITLNDPIALNATVNMTPLACNSDNTTKQATITVTLPTGGTGTGYEYSFNGGAFSATATYSTSIAGTVTVEMRDSNHCTQSLTSQTFAALNGPKITGFTASLITCKPGEDKSNVDITVSNGVGTLTYTIVSGPTNNATGATDGKFTGLADGVYVFKVTDANGCSDTDSYTVKPKVSITASLLSQVNVACNGGSTGSAKITVSAYTGTYTAVLTAGTGTVTKTGSTVDITNLTQGLYTLKVTDDLTACFKDVNFTITELSPVTLTLTSNKNANCGQALSKVIVTAGGGKLPYSYAFRSTTGNPAAGDYVFNANTADLDPAITTWYAWVKDANGCEKSLSIPIAKDPDAVVNLPAQQCFAAPFTITLSGTGKAPLEFTVNGSTLPGTTYNVTASGTYKLGVKDANGCTNFKDYVVDKQIFASAIPGKDLTCSVPTAAEITVNITNGTAPYSYQIYNGSLAVGAPVTGIATTSFTETFTSPGNYSFEVTDSKGCPVKTNALPVTATGTIVANPVTTLANCHGNSDGTVTFTGSGGKAPYKYSLDGSTLDFSNVFGGLAVGPHSYIVEDARGCRDVGTITIGQPNKIDPSFTVNDIKCYGDIPGSIEITGINDGVGPFIFTLFDDKTNTAIHTSTPTSSRTYVFPNNLVFGDYHVLIVDSKGCEAKSGKLRISTHPYLKFAPPVISGTCKAGATVNLFLDTTLPSAPNYKYSIYGDASTVSAATPATTYQFTGLKFGQTYFFQVEDSNGCFSIVEVPIAPLSLIQFTSIVSTDVSCNVTPSVANGSIKFTVSNYDPSVDNLRVEVLDQLTNLRLSPRVFRDYVVTSTTSITDTFINLPSGSYTLQALELDGTECSNATTFEIGKPLQPVAVSVISQTNDNCNADARVVVKATGGTKPYEYTFVADGALEPTGGYSSANPLIINFESGTDWDIWVKDKNGCTSKVDVSIGKDLPPVAVAGPAVPCFTGVIFTVDLSRYFTTTVGTPIYTLDGVDLPSSIATITAAKTYTIGVRDGNGCTATASYVVRDILTLSPTLTKELDCNPPAPNATVTVEAQGGDNTNYTYTITAGTTINITGATTGIFTGLDAGNYTFEVNDGACTATATIKIDALVNIVPAKLEINPLCIGANGSVEINATGGTGIYTYQKGAAPTLPTETINKFVQTAAEGTVTYYIKDSKGCIQTINATVTDPTPVSFVSVVVDQMLCGLGNTPNEAKITVTATGGAGGYEYSFDNGANYSVSSVFTTKISGTYNIIVKDANGCISVMRPEIIDALDPPVIRGFNKTQMTCPALESDVTINHSNGIGTVTYTMVSGTTMNTTGDTSGTYTGLKAGDYVFRITDSNNCTDEELVTILALPTLQMQEKVVANVGCITEKTGSATFTASDFFASGAFTYSIVTTPTGLTFTDTKVGDVLTLSDLAKGHYEVTFRDNTTHCSVTKSVDITEPALALSLTAVASNVHCNQPVSQLTMTAVGGTPNYTYSIVQSGAGAGTYSTATSIDTTTLTNGVVVGLGMTWLVDVHIKDANNCTAMTTITITKDDTPTVTTPTLASNQCIANENYTFTATGTGVAPLSFSIDGINYFESSGTTYTFTVPAPTTASQSYTVYVKDVNGCIATSTTSTIVYKPLTFKVVQDKEITCVPMPATTAAQFTLTAADGNPAYTYEVNINNAGFNSITSPYTTSVIGRYVFRVTDSNSCSVTSDVIIVDGPVDPAFTITKVDVKCNGDNTGTITVAPSGGVRPYTFALSGANANNSGDATGLYTGLRAGTYNVVVTDSYGCTSGVTPAIVITEPTPLMASASFPLNTACNTYTVITVEGSGGTPITPSTLGYLYSFDNGVTFDTSDKITIDYTKSAQTIWYAVKDANGCTTVPKSITVNPLNKPSKLDFNATLVTCKAGEDVSTVQVKATNGVGALEFRIVATNTATSPTLFGPIAVTGSAVAASFPGLLPGEYTFKVKDENGCRYQDVYRVKDLVNIAVNGNVDAEVACKGDANGKVTFTVSGFNTGFTQTITGVSGLGVITPVGTDTFVLTNLVAGPYKIDVKDNVTDCIASITVNVPEPERLEVDYITLKNANCTDLAKIKATASKGTAGYTYAFVKAGDPVVYGTEDTAELDKAFTWRVWAKDSHGCETFKDINILVDASPVIVSAIPNHCPSTTGTYDITVTANGFNANLEYSLDGNSWGRNKVLVVKSSGAHIVYVRDENKCTANQTVTILEPLRLEYDIIETPICEGNQGEVTLRAYGGTVAPSYEYSKDGINFDPNPIFNGLVPGNYTFTVRDTGTGCTKEVEVKFEIPNKSIIFSLEPTNVICNGESNGTVTVNMATPTTTVNNNPVYTYKINPSPVGMVLVGNVFTNLPADTYTVTVTSGKGCEVPMIVTVGQPAVIIVDTPIVSNYGCATDNKTIYATITVDKTKITGGSKNYTRFQFVKTSNANEIVYDGTSNIYTESDFLGGKYVVNVFDNKGCMGASTEVEILPFTSMDKIDVVITPITCATNEAIAVKVKDFNGVTFTIPLEYKLDGVGRTVFSETNTNGVFTNLPIGHYLISVKNTATGCVIKKDHFVNDPNTFRLTAENVTNIKCYGVLEGSVDLILTDNLLVPTNDAGEFKYEIKDVAGTLVKDGTSDATGKATINGLKAGLYNVKAVLSKTPFCEVVTSFSIQQPITELKISEIHAPISCIPGNDGKIVISADGGWPGGYQYELVGVSTGYSDQSEFSNLSAGTYILNVKDSKGCVATTTVTLNNPTPIAATATATTSTLLCYGDKTGVITVSAPTGGQGSNYAYILNLLSVNPVISSASQDSPIFTGLGAGKYSVTIVDQLNCNGTTAEVIIGEPLEIIPTLELATGITCKTAATLKLSAIGGSGPYEYSSDKNFTTVLGSLPATFAVGVGDHQYFVRDSKGCVSSISNNVTIDALTPLILKLDLTNAVVYCKGSATAAIDAEAIGGLTNYVYTLFDGNGVVVRPAQPTGYFDLLPKGVYVVRVDSGDCQYDSASININEPAQPLSVIPTVIDATCFASNDGKISIAATGGTGVIKYAISPNLGMFDDKFEFDRLTPGVYQVLVQDENSCFQLLNLEIKEPPLLGAKIVGPILQEICDGDIDGAFSIEIFGGKPPYSVSLDNENGTYIPVVGTQHDFVALKGGRHTVYIKDATCISTLEVIMDKAVILDPIAETNYDCVNNAQTNMVTVTVDASNTDLTQVDYSLDSDVGPWQAANIFTNIAPGKHYIVARHTNGCKVPTTSFEIRAYDKLTLGESEGKPEMNIISVTAAGGAPAYEYSFNGEPFTSSNKYKIYKTGDYEVIVRDQNGCTATITVHAIYVDVCLDNYFTPNGDGVYDTWGPGCTNIYNNLVFSIFDRYGRVIAKYHYGQKWDGRYNGAELPSGDYWYVLKLNDEKDAREFVGHFTLYR</sequence>
<proteinExistence type="predicted"/>
<dbReference type="InterPro" id="IPR026341">
    <property type="entry name" value="T9SS_type_B"/>
</dbReference>
<reference evidence="1 2" key="1">
    <citation type="submission" date="2020-02" db="EMBL/GenBank/DDBJ databases">
        <authorList>
            <person name="Criscuolo A."/>
        </authorList>
    </citation>
    <scope>NUCLEOTIDE SEQUENCE [LARGE SCALE GENOMIC DNA]</scope>
    <source>
        <strain evidence="1">CECT7796</strain>
    </source>
</reference>
<evidence type="ECO:0000313" key="1">
    <source>
        <dbReference type="EMBL" id="CAA9195202.1"/>
    </source>
</evidence>
<dbReference type="Pfam" id="PF13573">
    <property type="entry name" value="SprB"/>
    <property type="match status" value="10"/>
</dbReference>
<accession>A0ABM8KE44</accession>
<gene>
    <name evidence="1" type="ORF">FLACOL7796_00514</name>
</gene>
<dbReference type="Proteomes" id="UP000474567">
    <property type="component" value="Unassembled WGS sequence"/>
</dbReference>
<comment type="caution">
    <text evidence="1">The sequence shown here is derived from an EMBL/GenBank/DDBJ whole genome shotgun (WGS) entry which is preliminary data.</text>
</comment>
<dbReference type="EMBL" id="CADCST010000054">
    <property type="protein sequence ID" value="CAA9195202.1"/>
    <property type="molecule type" value="Genomic_DNA"/>
</dbReference>